<evidence type="ECO:0000313" key="8">
    <source>
        <dbReference type="Proteomes" id="UP000007954"/>
    </source>
</evidence>
<dbReference type="OrthoDB" id="313107at2157"/>
<evidence type="ECO:0000313" key="7">
    <source>
        <dbReference type="EMBL" id="CCC40682.1"/>
    </source>
</evidence>
<dbReference type="EMBL" id="FR746099">
    <property type="protein sequence ID" value="CCC40682.1"/>
    <property type="molecule type" value="Genomic_DNA"/>
</dbReference>
<dbReference type="KEGG" id="hwc:Hqrw_2872"/>
<dbReference type="InterPro" id="IPR006685">
    <property type="entry name" value="MscS_channel_2nd"/>
</dbReference>
<feature type="transmembrane region" description="Helical" evidence="5">
    <location>
        <begin position="150"/>
        <end position="168"/>
    </location>
</feature>
<keyword evidence="2 5" id="KW-0812">Transmembrane</keyword>
<proteinExistence type="predicted"/>
<reference evidence="7 8" key="1">
    <citation type="journal article" date="2011" name="PLoS ONE">
        <title>Haloquadratum walsbyi: limited diversity in a global pond.</title>
        <authorList>
            <person name="Dyall-Smith M."/>
            <person name="Pfeiffer F."/>
            <person name="Klee K."/>
            <person name="Palm P."/>
            <person name="Gross K."/>
            <person name="Schuster S.C."/>
            <person name="Rampp M."/>
            <person name="Oesterhelt D."/>
        </authorList>
    </citation>
    <scope>NUCLEOTIDE SEQUENCE [LARGE SCALE GENOMIC DNA]</scope>
    <source>
        <strain evidence="8">DSM 16854 / JCM 12705 / C23</strain>
    </source>
</reference>
<comment type="subcellular location">
    <subcellularLocation>
        <location evidence="1">Membrane</location>
    </subcellularLocation>
</comment>
<evidence type="ECO:0000256" key="4">
    <source>
        <dbReference type="ARBA" id="ARBA00023136"/>
    </source>
</evidence>
<dbReference type="HOGENOM" id="CLU_982141_0_0_2"/>
<dbReference type="GeneID" id="12447639"/>
<dbReference type="PANTHER" id="PTHR30221">
    <property type="entry name" value="SMALL-CONDUCTANCE MECHANOSENSITIVE CHANNEL"/>
    <property type="match status" value="1"/>
</dbReference>
<dbReference type="InterPro" id="IPR010920">
    <property type="entry name" value="LSM_dom_sf"/>
</dbReference>
<evidence type="ECO:0000256" key="1">
    <source>
        <dbReference type="ARBA" id="ARBA00004370"/>
    </source>
</evidence>
<sequence length="264" mass="28802">MWVLQSFPPVARDFVAAVPQAIWVAILVFIASVVAAVITGRITTRLLLQLNIPTVIEGTALERTAQEFGTSTVNLISGIVRYFIIAVGAVGSLSVTDLQYGTALWQEAVQFLPRVFVALLVVLTGILIGDKVELFVDERLRQIKLPEITIISRLAKFTTFYIAALVALSQLGVATLALVVLLAVYLFAVVAFAAVAFVDLLKSAAVGTYLLLHQPYAIGDEVEIGDTRGIVQEIDLFVTHVENEDEELIIPNTLIFKRGIVRVR</sequence>
<protein>
    <submittedName>
        <fullName evidence="7">Mechanosensitive channel protein MscS</fullName>
    </submittedName>
</protein>
<dbReference type="InterPro" id="IPR045275">
    <property type="entry name" value="MscS_archaea/bacteria_type"/>
</dbReference>
<dbReference type="PANTHER" id="PTHR30221:SF20">
    <property type="entry name" value="SMALL-CONDUCTANCE MECHANOSENSITIVE CHANNEL"/>
    <property type="match status" value="1"/>
</dbReference>
<evidence type="ECO:0000256" key="5">
    <source>
        <dbReference type="SAM" id="Phobius"/>
    </source>
</evidence>
<keyword evidence="3 5" id="KW-1133">Transmembrane helix</keyword>
<dbReference type="InterPro" id="IPR023408">
    <property type="entry name" value="MscS_beta-dom_sf"/>
</dbReference>
<dbReference type="RefSeq" id="WP_011571792.1">
    <property type="nucleotide sequence ID" value="NC_017459.1"/>
</dbReference>
<feature type="transmembrane region" description="Helical" evidence="5">
    <location>
        <begin position="73"/>
        <end position="91"/>
    </location>
</feature>
<keyword evidence="4 5" id="KW-0472">Membrane</keyword>
<name>G0LJB4_HALWC</name>
<dbReference type="Gene3D" id="2.30.30.60">
    <property type="match status" value="1"/>
</dbReference>
<gene>
    <name evidence="7" type="primary">mscS2</name>
    <name evidence="7" type="ordered locus">Hqrw_2872</name>
</gene>
<feature type="domain" description="Mechanosensitive ion channel MscS" evidence="6">
    <location>
        <begin position="200"/>
        <end position="258"/>
    </location>
</feature>
<evidence type="ECO:0000259" key="6">
    <source>
        <dbReference type="Pfam" id="PF00924"/>
    </source>
</evidence>
<dbReference type="SUPFAM" id="SSF50182">
    <property type="entry name" value="Sm-like ribonucleoproteins"/>
    <property type="match status" value="1"/>
</dbReference>
<accession>G0LJB4</accession>
<dbReference type="AlphaFoldDB" id="G0LJB4"/>
<dbReference type="Proteomes" id="UP000007954">
    <property type="component" value="Chromosome"/>
</dbReference>
<dbReference type="GO" id="GO:0016020">
    <property type="term" value="C:membrane"/>
    <property type="evidence" value="ECO:0007669"/>
    <property type="project" value="UniProtKB-SubCell"/>
</dbReference>
<evidence type="ECO:0000256" key="2">
    <source>
        <dbReference type="ARBA" id="ARBA00022692"/>
    </source>
</evidence>
<dbReference type="GO" id="GO:0008381">
    <property type="term" value="F:mechanosensitive monoatomic ion channel activity"/>
    <property type="evidence" value="ECO:0007669"/>
    <property type="project" value="InterPro"/>
</dbReference>
<feature type="transmembrane region" description="Helical" evidence="5">
    <location>
        <begin position="111"/>
        <end position="129"/>
    </location>
</feature>
<organism evidence="7 8">
    <name type="scientific">Haloquadratum walsbyi (strain DSM 16854 / JCM 12705 / C23)</name>
    <dbReference type="NCBI Taxonomy" id="768065"/>
    <lineage>
        <taxon>Archaea</taxon>
        <taxon>Methanobacteriati</taxon>
        <taxon>Methanobacteriota</taxon>
        <taxon>Stenosarchaea group</taxon>
        <taxon>Halobacteria</taxon>
        <taxon>Halobacteriales</taxon>
        <taxon>Haloferacaceae</taxon>
        <taxon>Haloquadratum</taxon>
    </lineage>
</organism>
<evidence type="ECO:0000256" key="3">
    <source>
        <dbReference type="ARBA" id="ARBA00022989"/>
    </source>
</evidence>
<feature type="transmembrane region" description="Helical" evidence="5">
    <location>
        <begin position="174"/>
        <end position="198"/>
    </location>
</feature>
<feature type="transmembrane region" description="Helical" evidence="5">
    <location>
        <begin position="20"/>
        <end position="40"/>
    </location>
</feature>
<dbReference type="Pfam" id="PF00924">
    <property type="entry name" value="MS_channel_2nd"/>
    <property type="match status" value="1"/>
</dbReference>
<dbReference type="Gene3D" id="1.10.287.1260">
    <property type="match status" value="1"/>
</dbReference>